<dbReference type="Pfam" id="PF03747">
    <property type="entry name" value="ADP_ribosyl_GH"/>
    <property type="match status" value="1"/>
</dbReference>
<dbReference type="PANTHER" id="PTHR16222:SF12">
    <property type="entry name" value="ADP-RIBOSYLGLYCOHYDROLASE-RELATED"/>
    <property type="match status" value="1"/>
</dbReference>
<accession>A0ABP6AS29</accession>
<dbReference type="PANTHER" id="PTHR16222">
    <property type="entry name" value="ADP-RIBOSYLGLYCOHYDROLASE"/>
    <property type="match status" value="1"/>
</dbReference>
<dbReference type="Proteomes" id="UP001499978">
    <property type="component" value="Unassembled WGS sequence"/>
</dbReference>
<reference evidence="2" key="1">
    <citation type="journal article" date="2019" name="Int. J. Syst. Evol. Microbiol.">
        <title>The Global Catalogue of Microorganisms (GCM) 10K type strain sequencing project: providing services to taxonomists for standard genome sequencing and annotation.</title>
        <authorList>
            <consortium name="The Broad Institute Genomics Platform"/>
            <consortium name="The Broad Institute Genome Sequencing Center for Infectious Disease"/>
            <person name="Wu L."/>
            <person name="Ma J."/>
        </authorList>
    </citation>
    <scope>NUCLEOTIDE SEQUENCE [LARGE SCALE GENOMIC DNA]</scope>
    <source>
        <strain evidence="2">JCM 3367</strain>
    </source>
</reference>
<dbReference type="SUPFAM" id="SSF101478">
    <property type="entry name" value="ADP-ribosylglycohydrolase"/>
    <property type="match status" value="1"/>
</dbReference>
<proteinExistence type="predicted"/>
<dbReference type="InterPro" id="IPR005502">
    <property type="entry name" value="Ribosyl_crysJ1"/>
</dbReference>
<dbReference type="InterPro" id="IPR050792">
    <property type="entry name" value="ADP-ribosylglycohydrolase"/>
</dbReference>
<protein>
    <submittedName>
        <fullName evidence="1">ADP-ribosylglycohydrolase family protein</fullName>
    </submittedName>
</protein>
<evidence type="ECO:0000313" key="2">
    <source>
        <dbReference type="Proteomes" id="UP001499978"/>
    </source>
</evidence>
<gene>
    <name evidence="1" type="ORF">GCM10010201_19560</name>
</gene>
<comment type="caution">
    <text evidence="1">The sequence shown here is derived from an EMBL/GenBank/DDBJ whole genome shotgun (WGS) entry which is preliminary data.</text>
</comment>
<name>A0ABP6AS29_9ACTN</name>
<evidence type="ECO:0000313" key="1">
    <source>
        <dbReference type="EMBL" id="GAA2521751.1"/>
    </source>
</evidence>
<dbReference type="RefSeq" id="WP_344171466.1">
    <property type="nucleotide sequence ID" value="NZ_BAAARY010000007.1"/>
</dbReference>
<dbReference type="EMBL" id="BAAARY010000007">
    <property type="protein sequence ID" value="GAA2521751.1"/>
    <property type="molecule type" value="Genomic_DNA"/>
</dbReference>
<sequence>MRRVAGSLFGLAYGDAIGGPVEFCAFEEIVRRHGPDGPRELPGDPAPVTDDTQLALAVGWALYDADGPTAELLEPHLRERFVAWLVSPDNDRAPGLTCLHACEGLQAGRPWQEATIVGAKGCGANMRATPIGLVPDIDEELVAAMAQFQAAMTHAHPTALAAAELTALAVWLLRDDHPVDRLPAMLRERCDSQRQVYRQDWLGGLWERAGAASAVDFIAHGWDECAGALDRLTDALGKPDDGGDACLATGAGWVAEEALATALYCALRHADDPVSALARAARTSGDSDSVASLAGAFQGAAHGMGAWPPQWAERIEYADQLRRLSQAWEPA</sequence>
<keyword evidence="2" id="KW-1185">Reference proteome</keyword>
<dbReference type="InterPro" id="IPR036705">
    <property type="entry name" value="Ribosyl_crysJ1_sf"/>
</dbReference>
<dbReference type="Gene3D" id="1.10.4080.10">
    <property type="entry name" value="ADP-ribosylation/Crystallin J1"/>
    <property type="match status" value="1"/>
</dbReference>
<organism evidence="1 2">
    <name type="scientific">Pilimelia columellifera subsp. columellifera</name>
    <dbReference type="NCBI Taxonomy" id="706583"/>
    <lineage>
        <taxon>Bacteria</taxon>
        <taxon>Bacillati</taxon>
        <taxon>Actinomycetota</taxon>
        <taxon>Actinomycetes</taxon>
        <taxon>Micromonosporales</taxon>
        <taxon>Micromonosporaceae</taxon>
        <taxon>Pilimelia</taxon>
    </lineage>
</organism>